<organism evidence="3 4">
    <name type="scientific">Selenomonas ruminis</name>
    <dbReference type="NCBI Taxonomy" id="2593411"/>
    <lineage>
        <taxon>Bacteria</taxon>
        <taxon>Bacillati</taxon>
        <taxon>Bacillota</taxon>
        <taxon>Negativicutes</taxon>
        <taxon>Selenomonadales</taxon>
        <taxon>Selenomonadaceae</taxon>
        <taxon>Selenomonas</taxon>
    </lineage>
</organism>
<dbReference type="PRINTS" id="PR00813">
    <property type="entry name" value="BCTERIALGSPG"/>
</dbReference>
<proteinExistence type="predicted"/>
<dbReference type="Pfam" id="PF07963">
    <property type="entry name" value="N_methyl"/>
    <property type="match status" value="1"/>
</dbReference>
<protein>
    <submittedName>
        <fullName evidence="3">Type II secretion system protein</fullName>
    </submittedName>
</protein>
<reference evidence="3 4" key="1">
    <citation type="submission" date="2019-08" db="EMBL/GenBank/DDBJ databases">
        <title>Selenomonas sp. mPRGC5 and Selenomonas sp. mPRGC8 isolated from ruminal fluid of dairy goat (Capra hircus).</title>
        <authorList>
            <person name="Poothong S."/>
            <person name="Nuengjamnong C."/>
            <person name="Tanasupawat S."/>
        </authorList>
    </citation>
    <scope>NUCLEOTIDE SEQUENCE [LARGE SCALE GENOMIC DNA]</scope>
    <source>
        <strain evidence="4">mPRGC5</strain>
    </source>
</reference>
<dbReference type="GO" id="GO:0015628">
    <property type="term" value="P:protein secretion by the type II secretion system"/>
    <property type="evidence" value="ECO:0007669"/>
    <property type="project" value="InterPro"/>
</dbReference>
<dbReference type="Proteomes" id="UP000323646">
    <property type="component" value="Unassembled WGS sequence"/>
</dbReference>
<dbReference type="OrthoDB" id="3034673at2"/>
<dbReference type="InterPro" id="IPR000983">
    <property type="entry name" value="Bac_GSPG_pilin"/>
</dbReference>
<dbReference type="InterPro" id="IPR045584">
    <property type="entry name" value="Pilin-like"/>
</dbReference>
<dbReference type="GO" id="GO:0015627">
    <property type="term" value="C:type II protein secretion system complex"/>
    <property type="evidence" value="ECO:0007669"/>
    <property type="project" value="InterPro"/>
</dbReference>
<keyword evidence="2" id="KW-1133">Transmembrane helix</keyword>
<keyword evidence="4" id="KW-1185">Reference proteome</keyword>
<dbReference type="SUPFAM" id="SSF54523">
    <property type="entry name" value="Pili subunits"/>
    <property type="match status" value="1"/>
</dbReference>
<comment type="caution">
    <text evidence="3">The sequence shown here is derived from an EMBL/GenBank/DDBJ whole genome shotgun (WGS) entry which is preliminary data.</text>
</comment>
<evidence type="ECO:0000256" key="1">
    <source>
        <dbReference type="ARBA" id="ARBA00022481"/>
    </source>
</evidence>
<dbReference type="InterPro" id="IPR012902">
    <property type="entry name" value="N_methyl_site"/>
</dbReference>
<keyword evidence="2" id="KW-0812">Transmembrane</keyword>
<name>A0A5D6VYX5_9FIRM</name>
<evidence type="ECO:0000313" key="3">
    <source>
        <dbReference type="EMBL" id="TYZ19745.1"/>
    </source>
</evidence>
<dbReference type="EMBL" id="VTOY01000020">
    <property type="protein sequence ID" value="TYZ19745.1"/>
    <property type="molecule type" value="Genomic_DNA"/>
</dbReference>
<gene>
    <name evidence="3" type="ORF">FZ040_13090</name>
</gene>
<dbReference type="AlphaFoldDB" id="A0A5D6VYX5"/>
<keyword evidence="1" id="KW-0488">Methylation</keyword>
<evidence type="ECO:0000256" key="2">
    <source>
        <dbReference type="SAM" id="Phobius"/>
    </source>
</evidence>
<dbReference type="NCBIfam" id="TIGR02532">
    <property type="entry name" value="IV_pilin_GFxxxE"/>
    <property type="match status" value="1"/>
</dbReference>
<evidence type="ECO:0000313" key="4">
    <source>
        <dbReference type="Proteomes" id="UP000323646"/>
    </source>
</evidence>
<accession>A0A5D6VYX5</accession>
<dbReference type="Gene3D" id="3.30.700.10">
    <property type="entry name" value="Glycoprotein, Type 4 Pilin"/>
    <property type="match status" value="1"/>
</dbReference>
<feature type="transmembrane region" description="Helical" evidence="2">
    <location>
        <begin position="20"/>
        <end position="38"/>
    </location>
</feature>
<sequence>MFWQKGGVLMNDSRQAGFSLLGIMIAMAILAILATIAVPKFHSAIAVANTTKVKADLSTLDSAIAIYATQAGRWPDHIDDLADYVSDLDKLKPPQGKCQLKDGKLVTISAEKYELKKEAAGIELEGADCRAACAGYTAGDFGK</sequence>
<keyword evidence="2" id="KW-0472">Membrane</keyword>